<dbReference type="RefSeq" id="WP_099303410.1">
    <property type="nucleotide sequence ID" value="NZ_PDVP01000001.1"/>
</dbReference>
<keyword evidence="2" id="KW-0732">Signal</keyword>
<name>A0A2G1QTP0_9HYPH</name>
<evidence type="ECO:0008006" key="5">
    <source>
        <dbReference type="Google" id="ProtNLM"/>
    </source>
</evidence>
<evidence type="ECO:0000256" key="2">
    <source>
        <dbReference type="SAM" id="SignalP"/>
    </source>
</evidence>
<organism evidence="3 4">
    <name type="scientific">Zhengella mangrovi</name>
    <dbReference type="NCBI Taxonomy" id="1982044"/>
    <lineage>
        <taxon>Bacteria</taxon>
        <taxon>Pseudomonadati</taxon>
        <taxon>Pseudomonadota</taxon>
        <taxon>Alphaproteobacteria</taxon>
        <taxon>Hyphomicrobiales</taxon>
        <taxon>Notoacmeibacteraceae</taxon>
        <taxon>Zhengella</taxon>
    </lineage>
</organism>
<sequence length="94" mass="10333">MKKIVLAAFAAATALSTAAFAEEPPQINGNYSSDVQQRYNMGPAESGTYVAPMMLDRMPTASVDRDDRAKNMADDRMDPELNYSANVDKRDILD</sequence>
<reference evidence="3 4" key="1">
    <citation type="submission" date="2017-10" db="EMBL/GenBank/DDBJ databases">
        <title>Sedimentibacterium mangrovi gen. nov., sp. nov., a novel member of family Phyllobacteriacea isolated from mangrove sediment.</title>
        <authorList>
            <person name="Liao H."/>
            <person name="Tian Y."/>
        </authorList>
    </citation>
    <scope>NUCLEOTIDE SEQUENCE [LARGE SCALE GENOMIC DNA]</scope>
    <source>
        <strain evidence="3 4">X9-2-2</strain>
    </source>
</reference>
<feature type="compositionally biased region" description="Basic and acidic residues" evidence="1">
    <location>
        <begin position="63"/>
        <end position="79"/>
    </location>
</feature>
<feature type="signal peptide" evidence="2">
    <location>
        <begin position="1"/>
        <end position="21"/>
    </location>
</feature>
<keyword evidence="4" id="KW-1185">Reference proteome</keyword>
<evidence type="ECO:0000256" key="1">
    <source>
        <dbReference type="SAM" id="MobiDB-lite"/>
    </source>
</evidence>
<feature type="chain" id="PRO_5013558419" description="DUF680 domain-containing protein" evidence="2">
    <location>
        <begin position="22"/>
        <end position="94"/>
    </location>
</feature>
<protein>
    <recommendedName>
        <fullName evidence="5">DUF680 domain-containing protein</fullName>
    </recommendedName>
</protein>
<feature type="region of interest" description="Disordered" evidence="1">
    <location>
        <begin position="61"/>
        <end position="94"/>
    </location>
</feature>
<proteinExistence type="predicted"/>
<gene>
    <name evidence="3" type="ORF">CSC94_02575</name>
</gene>
<dbReference type="Proteomes" id="UP000221168">
    <property type="component" value="Unassembled WGS sequence"/>
</dbReference>
<dbReference type="AlphaFoldDB" id="A0A2G1QTP0"/>
<accession>A0A2G1QTP0</accession>
<evidence type="ECO:0000313" key="4">
    <source>
        <dbReference type="Proteomes" id="UP000221168"/>
    </source>
</evidence>
<evidence type="ECO:0000313" key="3">
    <source>
        <dbReference type="EMBL" id="PHP68893.1"/>
    </source>
</evidence>
<dbReference type="EMBL" id="PDVP01000001">
    <property type="protein sequence ID" value="PHP68893.1"/>
    <property type="molecule type" value="Genomic_DNA"/>
</dbReference>
<comment type="caution">
    <text evidence="3">The sequence shown here is derived from an EMBL/GenBank/DDBJ whole genome shotgun (WGS) entry which is preliminary data.</text>
</comment>